<keyword evidence="7 8" id="KW-0472">Membrane</keyword>
<sequence length="472" mass="51955">MTCFGTGLRKLFFVCVIAAFGVIAVSSGFGLGILLAALALIAPYKCKIPHFLPLLLILSTLVHVIAVFAVQTPLESDFAMLYQAAQKAAAGDFSFQHHGYFYRWAYQTGFVLWEAVILRVTGSMAVIKLINALFLSGINGLIYLLARRFVEERAAQAAALLYLVTLFPTLMTCVLTNQHISAFFLLLAVYVLTGGGDRAFCVRRALSAGFCLFIGNLMRPEGIVILAGLFGTALFVLIMRRSLRGNRQMLLGIVITAAVYVVCSTAASWAISASGINQYGLTNNWQEWKFILGFNHETGGMYSVADMETFGKYHQVDTAPDVFAQALETEKQVVHDRIFCSPHALLSLMLAKVQNLWVSPGLGFSLGFVNRAGVTWHGLVGVHVYEYAIHLDRVVFFFAVCFALLGAGSGLRRKENPVDFCAVFPFMTLMAFFCVFLLIEVQPRYAYLPQIFLYIAAAAGISVLMRQRQATA</sequence>
<feature type="transmembrane region" description="Helical" evidence="8">
    <location>
        <begin position="12"/>
        <end position="42"/>
    </location>
</feature>
<feature type="transmembrane region" description="Helical" evidence="8">
    <location>
        <begin position="394"/>
        <end position="411"/>
    </location>
</feature>
<feature type="transmembrane region" description="Helical" evidence="8">
    <location>
        <begin position="48"/>
        <end position="70"/>
    </location>
</feature>
<keyword evidence="6 8" id="KW-1133">Transmembrane helix</keyword>
<keyword evidence="4 10" id="KW-0808">Transferase</keyword>
<dbReference type="RefSeq" id="WP_216470207.1">
    <property type="nucleotide sequence ID" value="NZ_JAHLQI010000003.1"/>
</dbReference>
<feature type="transmembrane region" description="Helical" evidence="8">
    <location>
        <begin position="418"/>
        <end position="439"/>
    </location>
</feature>
<protein>
    <submittedName>
        <fullName evidence="10">Glycosyltransferase family 39 protein</fullName>
        <ecNumber evidence="10">2.4.-.-</ecNumber>
    </submittedName>
</protein>
<dbReference type="PANTHER" id="PTHR33908:SF11">
    <property type="entry name" value="MEMBRANE PROTEIN"/>
    <property type="match status" value="1"/>
</dbReference>
<dbReference type="EC" id="2.4.-.-" evidence="10"/>
<organism evidence="10 11">
    <name type="scientific">Butyricicoccus intestinisimiae</name>
    <dbReference type="NCBI Taxonomy" id="2841509"/>
    <lineage>
        <taxon>Bacteria</taxon>
        <taxon>Bacillati</taxon>
        <taxon>Bacillota</taxon>
        <taxon>Clostridia</taxon>
        <taxon>Eubacteriales</taxon>
        <taxon>Butyricicoccaceae</taxon>
        <taxon>Butyricicoccus</taxon>
    </lineage>
</organism>
<keyword evidence="11" id="KW-1185">Reference proteome</keyword>
<evidence type="ECO:0000256" key="5">
    <source>
        <dbReference type="ARBA" id="ARBA00022692"/>
    </source>
</evidence>
<name>A0ABS6ES94_9FIRM</name>
<gene>
    <name evidence="10" type="ORF">KQI75_07985</name>
</gene>
<keyword evidence="2" id="KW-1003">Cell membrane</keyword>
<feature type="transmembrane region" description="Helical" evidence="8">
    <location>
        <begin position="157"/>
        <end position="175"/>
    </location>
</feature>
<evidence type="ECO:0000256" key="1">
    <source>
        <dbReference type="ARBA" id="ARBA00004651"/>
    </source>
</evidence>
<feature type="transmembrane region" description="Helical" evidence="8">
    <location>
        <begin position="220"/>
        <end position="238"/>
    </location>
</feature>
<evidence type="ECO:0000256" key="8">
    <source>
        <dbReference type="SAM" id="Phobius"/>
    </source>
</evidence>
<evidence type="ECO:0000313" key="10">
    <source>
        <dbReference type="EMBL" id="MBU5490559.1"/>
    </source>
</evidence>
<evidence type="ECO:0000259" key="9">
    <source>
        <dbReference type="Pfam" id="PF13231"/>
    </source>
</evidence>
<feature type="transmembrane region" description="Helical" evidence="8">
    <location>
        <begin position="125"/>
        <end position="145"/>
    </location>
</feature>
<reference evidence="10 11" key="1">
    <citation type="submission" date="2021-06" db="EMBL/GenBank/DDBJ databases">
        <authorList>
            <person name="Sun Q."/>
            <person name="Li D."/>
        </authorList>
    </citation>
    <scope>NUCLEOTIDE SEQUENCE [LARGE SCALE GENOMIC DNA]</scope>
    <source>
        <strain evidence="10 11">MSJd-7</strain>
    </source>
</reference>
<dbReference type="Proteomes" id="UP000783588">
    <property type="component" value="Unassembled WGS sequence"/>
</dbReference>
<evidence type="ECO:0000313" key="11">
    <source>
        <dbReference type="Proteomes" id="UP000783588"/>
    </source>
</evidence>
<accession>A0ABS6ES94</accession>
<evidence type="ECO:0000256" key="6">
    <source>
        <dbReference type="ARBA" id="ARBA00022989"/>
    </source>
</evidence>
<dbReference type="PANTHER" id="PTHR33908">
    <property type="entry name" value="MANNOSYLTRANSFERASE YKCB-RELATED"/>
    <property type="match status" value="1"/>
</dbReference>
<evidence type="ECO:0000256" key="7">
    <source>
        <dbReference type="ARBA" id="ARBA00023136"/>
    </source>
</evidence>
<comment type="caution">
    <text evidence="10">The sequence shown here is derived from an EMBL/GenBank/DDBJ whole genome shotgun (WGS) entry which is preliminary data.</text>
</comment>
<dbReference type="EMBL" id="JAHLQI010000003">
    <property type="protein sequence ID" value="MBU5490559.1"/>
    <property type="molecule type" value="Genomic_DNA"/>
</dbReference>
<keyword evidence="5 8" id="KW-0812">Transmembrane</keyword>
<feature type="transmembrane region" description="Helical" evidence="8">
    <location>
        <begin position="182"/>
        <end position="200"/>
    </location>
</feature>
<evidence type="ECO:0000256" key="3">
    <source>
        <dbReference type="ARBA" id="ARBA00022676"/>
    </source>
</evidence>
<feature type="domain" description="Glycosyltransferase RgtA/B/C/D-like" evidence="9">
    <location>
        <begin position="123"/>
        <end position="260"/>
    </location>
</feature>
<dbReference type="InterPro" id="IPR050297">
    <property type="entry name" value="LipidA_mod_glycosyltrf_83"/>
</dbReference>
<feature type="transmembrane region" description="Helical" evidence="8">
    <location>
        <begin position="445"/>
        <end position="465"/>
    </location>
</feature>
<evidence type="ECO:0000256" key="2">
    <source>
        <dbReference type="ARBA" id="ARBA00022475"/>
    </source>
</evidence>
<feature type="transmembrane region" description="Helical" evidence="8">
    <location>
        <begin position="250"/>
        <end position="271"/>
    </location>
</feature>
<keyword evidence="3 10" id="KW-0328">Glycosyltransferase</keyword>
<proteinExistence type="predicted"/>
<evidence type="ECO:0000256" key="4">
    <source>
        <dbReference type="ARBA" id="ARBA00022679"/>
    </source>
</evidence>
<dbReference type="Pfam" id="PF13231">
    <property type="entry name" value="PMT_2"/>
    <property type="match status" value="1"/>
</dbReference>
<comment type="subcellular location">
    <subcellularLocation>
        <location evidence="1">Cell membrane</location>
        <topology evidence="1">Multi-pass membrane protein</topology>
    </subcellularLocation>
</comment>
<dbReference type="InterPro" id="IPR038731">
    <property type="entry name" value="RgtA/B/C-like"/>
</dbReference>
<dbReference type="GO" id="GO:0016757">
    <property type="term" value="F:glycosyltransferase activity"/>
    <property type="evidence" value="ECO:0007669"/>
    <property type="project" value="UniProtKB-KW"/>
</dbReference>